<protein>
    <recommendedName>
        <fullName evidence="4">Chromatin modification-related protein EAF5</fullName>
    </recommendedName>
</protein>
<name>A0A7H9B0N1_ZYGMR</name>
<feature type="compositionally biased region" description="Low complexity" evidence="1">
    <location>
        <begin position="136"/>
        <end position="145"/>
    </location>
</feature>
<organism evidence="2 3">
    <name type="scientific">Zygotorulaspora mrakii</name>
    <name type="common">Zygosaccharomyces mrakii</name>
    <dbReference type="NCBI Taxonomy" id="42260"/>
    <lineage>
        <taxon>Eukaryota</taxon>
        <taxon>Fungi</taxon>
        <taxon>Dikarya</taxon>
        <taxon>Ascomycota</taxon>
        <taxon>Saccharomycotina</taxon>
        <taxon>Saccharomycetes</taxon>
        <taxon>Saccharomycetales</taxon>
        <taxon>Saccharomycetaceae</taxon>
        <taxon>Zygotorulaspora</taxon>
    </lineage>
</organism>
<evidence type="ECO:0000313" key="2">
    <source>
        <dbReference type="EMBL" id="QLG71342.1"/>
    </source>
</evidence>
<reference evidence="2 3" key="1">
    <citation type="submission" date="2020-07" db="EMBL/GenBank/DDBJ databases">
        <title>The yeast mating-type switching endonuclease HO is a domesticated member of an unorthodox homing genetic element family.</title>
        <authorList>
            <person name="Coughlan A.Y."/>
            <person name="Lombardi L."/>
            <person name="Braun-Galleani S."/>
            <person name="Martos A.R."/>
            <person name="Galeote V."/>
            <person name="Bigey F."/>
            <person name="Dequin S."/>
            <person name="Byrne K.P."/>
            <person name="Wolfe K.H."/>
        </authorList>
    </citation>
    <scope>NUCLEOTIDE SEQUENCE [LARGE SCALE GENOMIC DNA]</scope>
    <source>
        <strain evidence="2 3">NRRL Y-6702</strain>
    </source>
</reference>
<dbReference type="AlphaFoldDB" id="A0A7H9B0N1"/>
<proteinExistence type="predicted"/>
<dbReference type="KEGG" id="zmk:HG535_0B03820"/>
<evidence type="ECO:0000313" key="3">
    <source>
        <dbReference type="Proteomes" id="UP000509704"/>
    </source>
</evidence>
<dbReference type="PRINTS" id="PR02067">
    <property type="entry name" value="PROTEINEAF5"/>
</dbReference>
<dbReference type="InterPro" id="IPR026226">
    <property type="entry name" value="EAF5"/>
</dbReference>
<dbReference type="GeneID" id="59235003"/>
<evidence type="ECO:0000256" key="1">
    <source>
        <dbReference type="SAM" id="MobiDB-lite"/>
    </source>
</evidence>
<dbReference type="RefSeq" id="XP_037143070.1">
    <property type="nucleotide sequence ID" value="XM_037287175.1"/>
</dbReference>
<dbReference type="EMBL" id="CP058605">
    <property type="protein sequence ID" value="QLG71342.1"/>
    <property type="molecule type" value="Genomic_DNA"/>
</dbReference>
<feature type="region of interest" description="Disordered" evidence="1">
    <location>
        <begin position="122"/>
        <end position="149"/>
    </location>
</feature>
<keyword evidence="3" id="KW-1185">Reference proteome</keyword>
<accession>A0A7H9B0N1</accession>
<gene>
    <name evidence="2" type="ORF">HG535_0B03820</name>
</gene>
<dbReference type="Proteomes" id="UP000509704">
    <property type="component" value="Chromosome 2"/>
</dbReference>
<evidence type="ECO:0008006" key="4">
    <source>
        <dbReference type="Google" id="ProtNLM"/>
    </source>
</evidence>
<dbReference type="OrthoDB" id="4029425at2759"/>
<sequence>MESQINELAVLQIIYTILLVQNNASNVNEYKVSLVKLTNEFQNNILINQIVNHDMKLDINDILAIIKRIFPNQRISLIDGQLSFHNLSLRELVADISTRVNRFIKEQTEVVRRLEVEILEPSTTRAIQSPPPAQPQPQSQQSHQQRSVATVDPKKAKLLELYRDTVLNKLQNKSNQSNNKNLEWLYDTLSRNKDMATIVRDIIKIDSLRNDTPTSVHELQLTLQKSICDGLMCSYTGDNTWKSARQLQADFDDTVQFMRRALE</sequence>